<dbReference type="AlphaFoldDB" id="I4DAB1"/>
<protein>
    <recommendedName>
        <fullName evidence="6">Translational regulator CsrA</fullName>
    </recommendedName>
</protein>
<dbReference type="GO" id="GO:0044781">
    <property type="term" value="P:bacterial-type flagellum organization"/>
    <property type="evidence" value="ECO:0007669"/>
    <property type="project" value="UniProtKB-KW"/>
</dbReference>
<dbReference type="GO" id="GO:0006402">
    <property type="term" value="P:mRNA catabolic process"/>
    <property type="evidence" value="ECO:0007669"/>
    <property type="project" value="InterPro"/>
</dbReference>
<dbReference type="OrthoDB" id="9809061at2"/>
<gene>
    <name evidence="6" type="primary">csrA</name>
    <name evidence="7" type="ordered locus">Desaci_3854</name>
</gene>
<dbReference type="Gene3D" id="2.60.40.4380">
    <property type="entry name" value="Translational regulator CsrA"/>
    <property type="match status" value="1"/>
</dbReference>
<evidence type="ECO:0000256" key="6">
    <source>
        <dbReference type="HAMAP-Rule" id="MF_00167"/>
    </source>
</evidence>
<accession>I4DAB1</accession>
<organism evidence="7 8">
    <name type="scientific">Desulfosporosinus acidiphilus (strain DSM 22704 / JCM 16185 / SJ4)</name>
    <dbReference type="NCBI Taxonomy" id="646529"/>
    <lineage>
        <taxon>Bacteria</taxon>
        <taxon>Bacillati</taxon>
        <taxon>Bacillota</taxon>
        <taxon>Clostridia</taxon>
        <taxon>Eubacteriales</taxon>
        <taxon>Desulfitobacteriaceae</taxon>
        <taxon>Desulfosporosinus</taxon>
    </lineage>
</organism>
<dbReference type="GO" id="GO:0006109">
    <property type="term" value="P:regulation of carbohydrate metabolic process"/>
    <property type="evidence" value="ECO:0007669"/>
    <property type="project" value="InterPro"/>
</dbReference>
<evidence type="ECO:0000256" key="4">
    <source>
        <dbReference type="ARBA" id="ARBA00022845"/>
    </source>
</evidence>
<evidence type="ECO:0000256" key="2">
    <source>
        <dbReference type="ARBA" id="ARBA00022491"/>
    </source>
</evidence>
<comment type="subunit">
    <text evidence="6">Homodimer; the beta-strands of each monomer intercalate to form a hydrophobic core, while the alpha-helices form wings that extend away from the core.</text>
</comment>
<dbReference type="SUPFAM" id="SSF117130">
    <property type="entry name" value="CsrA-like"/>
    <property type="match status" value="1"/>
</dbReference>
<keyword evidence="3 6" id="KW-1005">Bacterial flagellum biogenesis</keyword>
<evidence type="ECO:0000313" key="7">
    <source>
        <dbReference type="EMBL" id="AFM42735.1"/>
    </source>
</evidence>
<dbReference type="eggNOG" id="COG1551">
    <property type="taxonomic scope" value="Bacteria"/>
</dbReference>
<dbReference type="GO" id="GO:0045947">
    <property type="term" value="P:negative regulation of translational initiation"/>
    <property type="evidence" value="ECO:0007669"/>
    <property type="project" value="UniProtKB-UniRule"/>
</dbReference>
<comment type="similarity">
    <text evidence="6">Belongs to the CsrA/RsmA family.</text>
</comment>
<evidence type="ECO:0000256" key="5">
    <source>
        <dbReference type="ARBA" id="ARBA00022884"/>
    </source>
</evidence>
<keyword evidence="8" id="KW-1185">Reference proteome</keyword>
<dbReference type="RefSeq" id="WP_014828722.1">
    <property type="nucleotide sequence ID" value="NC_018068.1"/>
</dbReference>
<dbReference type="HAMAP" id="MF_00167">
    <property type="entry name" value="CsrA"/>
    <property type="match status" value="1"/>
</dbReference>
<keyword evidence="4 6" id="KW-0810">Translation regulation</keyword>
<reference evidence="7 8" key="1">
    <citation type="journal article" date="2012" name="J. Bacteriol.">
        <title>Complete genome sequences of Desulfosporosinus orientis DSM765T, Desulfosporosinus youngiae DSM17734T, Desulfosporosinus meridiei DSM13257T, and Desulfosporosinus acidiphilus DSM22704T.</title>
        <authorList>
            <person name="Pester M."/>
            <person name="Brambilla E."/>
            <person name="Alazard D."/>
            <person name="Rattei T."/>
            <person name="Weinmaier T."/>
            <person name="Han J."/>
            <person name="Lucas S."/>
            <person name="Lapidus A."/>
            <person name="Cheng J.F."/>
            <person name="Goodwin L."/>
            <person name="Pitluck S."/>
            <person name="Peters L."/>
            <person name="Ovchinnikova G."/>
            <person name="Teshima H."/>
            <person name="Detter J.C."/>
            <person name="Han C.S."/>
            <person name="Tapia R."/>
            <person name="Land M.L."/>
            <person name="Hauser L."/>
            <person name="Kyrpides N.C."/>
            <person name="Ivanova N.N."/>
            <person name="Pagani I."/>
            <person name="Huntmann M."/>
            <person name="Wei C.L."/>
            <person name="Davenport K.W."/>
            <person name="Daligault H."/>
            <person name="Chain P.S."/>
            <person name="Chen A."/>
            <person name="Mavromatis K."/>
            <person name="Markowitz V."/>
            <person name="Szeto E."/>
            <person name="Mikhailova N."/>
            <person name="Pati A."/>
            <person name="Wagner M."/>
            <person name="Woyke T."/>
            <person name="Ollivier B."/>
            <person name="Klenk H.P."/>
            <person name="Spring S."/>
            <person name="Loy A."/>
        </authorList>
    </citation>
    <scope>NUCLEOTIDE SEQUENCE [LARGE SCALE GENOMIC DNA]</scope>
    <source>
        <strain evidence="8">DSM 22704 / JCM 16185 / SJ4</strain>
    </source>
</reference>
<dbReference type="HOGENOM" id="CLU_164837_0_2_9"/>
<comment type="subcellular location">
    <subcellularLocation>
        <location evidence="6">Cytoplasm</location>
    </subcellularLocation>
</comment>
<dbReference type="InterPro" id="IPR003751">
    <property type="entry name" value="CsrA"/>
</dbReference>
<evidence type="ECO:0000256" key="1">
    <source>
        <dbReference type="ARBA" id="ARBA00022490"/>
    </source>
</evidence>
<dbReference type="FunFam" id="2.60.40.4380:FF:000002">
    <property type="entry name" value="Translational regulator CsrA"/>
    <property type="match status" value="1"/>
</dbReference>
<name>I4DAB1_DESAJ</name>
<dbReference type="STRING" id="646529.Desaci_3854"/>
<proteinExistence type="inferred from homology"/>
<keyword evidence="5 6" id="KW-0694">RNA-binding</keyword>
<dbReference type="KEGG" id="dai:Desaci_3854"/>
<dbReference type="InterPro" id="IPR036107">
    <property type="entry name" value="CsrA_sf"/>
</dbReference>
<dbReference type="PANTHER" id="PTHR34984">
    <property type="entry name" value="CARBON STORAGE REGULATOR"/>
    <property type="match status" value="1"/>
</dbReference>
<dbReference type="NCBIfam" id="TIGR00202">
    <property type="entry name" value="csrA"/>
    <property type="match status" value="1"/>
</dbReference>
<evidence type="ECO:0000256" key="3">
    <source>
        <dbReference type="ARBA" id="ARBA00022795"/>
    </source>
</evidence>
<keyword evidence="2 6" id="KW-0678">Repressor</keyword>
<sequence>MLVLTRKLNETIKIGDDIEITVVAISGDTVRIGIEAPREVRVLRSEVYGEIQRQNREAVTGEEFSQALKILKDFKIIKKENS</sequence>
<keyword evidence="1 6" id="KW-0963">Cytoplasm</keyword>
<dbReference type="Proteomes" id="UP000002892">
    <property type="component" value="Chromosome"/>
</dbReference>
<dbReference type="Pfam" id="PF02599">
    <property type="entry name" value="CsrA"/>
    <property type="match status" value="1"/>
</dbReference>
<dbReference type="NCBIfam" id="NF002469">
    <property type="entry name" value="PRK01712.1"/>
    <property type="match status" value="1"/>
</dbReference>
<dbReference type="PANTHER" id="PTHR34984:SF1">
    <property type="entry name" value="CARBON STORAGE REGULATOR"/>
    <property type="match status" value="1"/>
</dbReference>
<dbReference type="GO" id="GO:1902208">
    <property type="term" value="P:regulation of bacterial-type flagellum assembly"/>
    <property type="evidence" value="ECO:0007669"/>
    <property type="project" value="UniProtKB-UniRule"/>
</dbReference>
<comment type="function">
    <text evidence="6">A translational regulator that binds mRNA to regulate translation initiation and/or mRNA stability. Usually binds in the 5'-UTR at or near the Shine-Dalgarno sequence preventing ribosome-binding, thus repressing translation. Its main target seems to be the major flagellin gene, while its function is anatagonized by FliW.</text>
</comment>
<dbReference type="GO" id="GO:0005829">
    <property type="term" value="C:cytosol"/>
    <property type="evidence" value="ECO:0007669"/>
    <property type="project" value="TreeGrafter"/>
</dbReference>
<evidence type="ECO:0000313" key="8">
    <source>
        <dbReference type="Proteomes" id="UP000002892"/>
    </source>
</evidence>
<dbReference type="EMBL" id="CP003639">
    <property type="protein sequence ID" value="AFM42735.1"/>
    <property type="molecule type" value="Genomic_DNA"/>
</dbReference>
<dbReference type="GO" id="GO:0048027">
    <property type="term" value="F:mRNA 5'-UTR binding"/>
    <property type="evidence" value="ECO:0007669"/>
    <property type="project" value="UniProtKB-UniRule"/>
</dbReference>